<dbReference type="InterPro" id="IPR009097">
    <property type="entry name" value="Cyclic_Pdiesterase"/>
</dbReference>
<accession>A0A2W1JMG0</accession>
<dbReference type="AlphaFoldDB" id="A0A2W1JMG0"/>
<dbReference type="Pfam" id="PF13563">
    <property type="entry name" value="2_5_RNA_ligase2"/>
    <property type="match status" value="1"/>
</dbReference>
<dbReference type="InterPro" id="IPR050580">
    <property type="entry name" value="2H_phosphoesterase_YjcG-like"/>
</dbReference>
<keyword evidence="1" id="KW-0378">Hydrolase</keyword>
<gene>
    <name evidence="1" type="primary">thpR_1</name>
    <name evidence="1" type="ORF">C1752_01194</name>
</gene>
<keyword evidence="2" id="KW-1185">Reference proteome</keyword>
<comment type="caution">
    <text evidence="1">The sequence shown here is derived from an EMBL/GenBank/DDBJ whole genome shotgun (WGS) entry which is preliminary data.</text>
</comment>
<dbReference type="PANTHER" id="PTHR40037:SF1">
    <property type="entry name" value="PHOSPHOESTERASE SAOUHSC_00951-RELATED"/>
    <property type="match status" value="1"/>
</dbReference>
<dbReference type="PANTHER" id="PTHR40037">
    <property type="entry name" value="PHOSPHOESTERASE YJCG-RELATED"/>
    <property type="match status" value="1"/>
</dbReference>
<dbReference type="Gene3D" id="3.90.1140.10">
    <property type="entry name" value="Cyclic phosphodiesterase"/>
    <property type="match status" value="1"/>
</dbReference>
<evidence type="ECO:0000313" key="1">
    <source>
        <dbReference type="EMBL" id="PZD74396.1"/>
    </source>
</evidence>
<proteinExistence type="predicted"/>
<protein>
    <submittedName>
        <fullName evidence="1">RNA 2',3'-cyclic phosphodiesterase</fullName>
        <ecNumber evidence="1">3.1.4.-</ecNumber>
    </submittedName>
</protein>
<dbReference type="EC" id="3.1.4.-" evidence="1"/>
<name>A0A2W1JMG0_9CYAN</name>
<dbReference type="Proteomes" id="UP000248857">
    <property type="component" value="Unassembled WGS sequence"/>
</dbReference>
<evidence type="ECO:0000313" key="2">
    <source>
        <dbReference type="Proteomes" id="UP000248857"/>
    </source>
</evidence>
<organism evidence="1 2">
    <name type="scientific">Acaryochloris thomasi RCC1774</name>
    <dbReference type="NCBI Taxonomy" id="1764569"/>
    <lineage>
        <taxon>Bacteria</taxon>
        <taxon>Bacillati</taxon>
        <taxon>Cyanobacteriota</taxon>
        <taxon>Cyanophyceae</taxon>
        <taxon>Acaryochloridales</taxon>
        <taxon>Acaryochloridaceae</taxon>
        <taxon>Acaryochloris</taxon>
        <taxon>Acaryochloris thomasi</taxon>
    </lineage>
</organism>
<dbReference type="EMBL" id="PQWO01000003">
    <property type="protein sequence ID" value="PZD74396.1"/>
    <property type="molecule type" value="Genomic_DNA"/>
</dbReference>
<sequence>MHLSGFAAFAPRVIYINVVETAELMALQAEVARYFASEWGIADRAGKGRAFVPHMTVAFRDLSKSNFHAGWTEFKDQAFETQFKVAALTLLYHNGQRWEICQEFPLG</sequence>
<dbReference type="SUPFAM" id="SSF55144">
    <property type="entry name" value="LigT-like"/>
    <property type="match status" value="1"/>
</dbReference>
<dbReference type="GO" id="GO:0016787">
    <property type="term" value="F:hydrolase activity"/>
    <property type="evidence" value="ECO:0007669"/>
    <property type="project" value="UniProtKB-KW"/>
</dbReference>
<reference evidence="1 2" key="1">
    <citation type="journal article" date="2018" name="Sci. Rep.">
        <title>A novel species of the marine cyanobacterium Acaryochloris with a unique pigment content and lifestyle.</title>
        <authorList>
            <person name="Partensky F."/>
            <person name="Six C."/>
            <person name="Ratin M."/>
            <person name="Garczarek L."/>
            <person name="Vaulot D."/>
            <person name="Probert I."/>
            <person name="Calteau A."/>
            <person name="Gourvil P."/>
            <person name="Marie D."/>
            <person name="Grebert T."/>
            <person name="Bouchier C."/>
            <person name="Le Panse S."/>
            <person name="Gachenot M."/>
            <person name="Rodriguez F."/>
            <person name="Garrido J.L."/>
        </authorList>
    </citation>
    <scope>NUCLEOTIDE SEQUENCE [LARGE SCALE GENOMIC DNA]</scope>
    <source>
        <strain evidence="1 2">RCC1774</strain>
    </source>
</reference>